<dbReference type="PANTHER" id="PTHR43100:SF1">
    <property type="entry name" value="GLUTAMATE SYNTHASE [NADPH] SMALL CHAIN"/>
    <property type="match status" value="1"/>
</dbReference>
<sequence length="317" mass="36003">MSTTTQPEFHKSHHPVASQELFTFSIYPFQAELTKTVSRSMGKDIRLIVEGHSIFPPPKNLRSDPALFLFLPNSSSIWSVRLQWKLGIPEATHQVLTMNNLRSRVVLQADGRIRTGRDVLIAALLGSDEFRMSTASLIVLECTIRFLQFSQQKGHYVAIRIYPELRPTNVSKCLHPRRKCQAKIDEVFSENGHHKIFDNEMIPNLDRTFGIRISYETPNMESWDGKDLLGAFLAKRVSITLEGDAHDYVGKCISGGKIVVFPPKNASYKSEENSIIGIVALYGATSGDRSYSAHERNLSLFYQFKLLCCRFLLFLIY</sequence>
<accession>E3MJJ0</accession>
<dbReference type="GO" id="GO:0006537">
    <property type="term" value="P:glutamate biosynthetic process"/>
    <property type="evidence" value="ECO:0007669"/>
    <property type="project" value="InterPro"/>
</dbReference>
<dbReference type="HOGENOM" id="CLU_877836_0_0_1"/>
<dbReference type="Pfam" id="PF01493">
    <property type="entry name" value="GXGXG"/>
    <property type="match status" value="1"/>
</dbReference>
<dbReference type="InterPro" id="IPR051394">
    <property type="entry name" value="Glutamate_Synthase"/>
</dbReference>
<dbReference type="eggNOG" id="KOG0399">
    <property type="taxonomic scope" value="Eukaryota"/>
</dbReference>
<keyword evidence="7" id="KW-1185">Reference proteome</keyword>
<dbReference type="OrthoDB" id="4327079at2759"/>
<dbReference type="EMBL" id="DS268450">
    <property type="protein sequence ID" value="EFP03631.1"/>
    <property type="molecule type" value="Genomic_DNA"/>
</dbReference>
<evidence type="ECO:0000256" key="3">
    <source>
        <dbReference type="ARBA" id="ARBA00009716"/>
    </source>
</evidence>
<comment type="pathway">
    <text evidence="1">Energy metabolism; nitrogen metabolism.</text>
</comment>
<dbReference type="AlphaFoldDB" id="E3MJJ0"/>
<dbReference type="InterPro" id="IPR013785">
    <property type="entry name" value="Aldolase_TIM"/>
</dbReference>
<reference evidence="6" key="1">
    <citation type="submission" date="2007-07" db="EMBL/GenBank/DDBJ databases">
        <title>PCAP assembly of the Caenorhabditis remanei genome.</title>
        <authorList>
            <consortium name="The Caenorhabditis remanei Sequencing Consortium"/>
            <person name="Wilson R.K."/>
        </authorList>
    </citation>
    <scope>NUCLEOTIDE SEQUENCE [LARGE SCALE GENOMIC DNA]</scope>
    <source>
        <strain evidence="6">PB4641</strain>
    </source>
</reference>
<gene>
    <name evidence="6" type="ORF">CRE_19142</name>
</gene>
<dbReference type="Proteomes" id="UP000008281">
    <property type="component" value="Unassembled WGS sequence"/>
</dbReference>
<evidence type="ECO:0000313" key="7">
    <source>
        <dbReference type="Proteomes" id="UP000008281"/>
    </source>
</evidence>
<dbReference type="InterPro" id="IPR002932">
    <property type="entry name" value="Glu_synthdom"/>
</dbReference>
<dbReference type="Gene3D" id="3.20.20.70">
    <property type="entry name" value="Aldolase class I"/>
    <property type="match status" value="1"/>
</dbReference>
<dbReference type="InterPro" id="IPR036485">
    <property type="entry name" value="Glu_synth_asu_C_sf"/>
</dbReference>
<feature type="domain" description="Glutamate synthase alpha subunit C-terminal" evidence="4">
    <location>
        <begin position="229"/>
        <end position="288"/>
    </location>
</feature>
<dbReference type="InterPro" id="IPR002489">
    <property type="entry name" value="Glu_synth_asu_C"/>
</dbReference>
<comment type="similarity">
    <text evidence="3">Belongs to the glutamate synthase family.</text>
</comment>
<proteinExistence type="inferred from homology"/>
<dbReference type="GO" id="GO:0015930">
    <property type="term" value="F:glutamate synthase activity"/>
    <property type="evidence" value="ECO:0007669"/>
    <property type="project" value="InterPro"/>
</dbReference>
<evidence type="ECO:0000256" key="2">
    <source>
        <dbReference type="ARBA" id="ARBA00004909"/>
    </source>
</evidence>
<organism evidence="7">
    <name type="scientific">Caenorhabditis remanei</name>
    <name type="common">Caenorhabditis vulgaris</name>
    <dbReference type="NCBI Taxonomy" id="31234"/>
    <lineage>
        <taxon>Eukaryota</taxon>
        <taxon>Metazoa</taxon>
        <taxon>Ecdysozoa</taxon>
        <taxon>Nematoda</taxon>
        <taxon>Chromadorea</taxon>
        <taxon>Rhabditida</taxon>
        <taxon>Rhabditina</taxon>
        <taxon>Rhabditomorpha</taxon>
        <taxon>Rhabditoidea</taxon>
        <taxon>Rhabditidae</taxon>
        <taxon>Peloderinae</taxon>
        <taxon>Caenorhabditis</taxon>
    </lineage>
</organism>
<dbReference type="InParanoid" id="E3MJJ0"/>
<dbReference type="Pfam" id="PF01645">
    <property type="entry name" value="Glu_synthase"/>
    <property type="match status" value="1"/>
</dbReference>
<dbReference type="SUPFAM" id="SSF69336">
    <property type="entry name" value="Alpha subunit of glutamate synthase, C-terminal domain"/>
    <property type="match status" value="1"/>
</dbReference>
<dbReference type="SUPFAM" id="SSF51395">
    <property type="entry name" value="FMN-linked oxidoreductases"/>
    <property type="match status" value="1"/>
</dbReference>
<evidence type="ECO:0000259" key="5">
    <source>
        <dbReference type="Pfam" id="PF01645"/>
    </source>
</evidence>
<name>E3MJJ0_CAERE</name>
<feature type="domain" description="Glutamate synthase" evidence="5">
    <location>
        <begin position="82"/>
        <end position="144"/>
    </location>
</feature>
<evidence type="ECO:0000313" key="6">
    <source>
        <dbReference type="EMBL" id="EFP03631.1"/>
    </source>
</evidence>
<dbReference type="PANTHER" id="PTHR43100">
    <property type="entry name" value="GLUTAMATE SYNTHASE [NADPH] SMALL CHAIN"/>
    <property type="match status" value="1"/>
</dbReference>
<evidence type="ECO:0000259" key="4">
    <source>
        <dbReference type="Pfam" id="PF01493"/>
    </source>
</evidence>
<dbReference type="STRING" id="31234.E3MJJ0"/>
<dbReference type="UniPathway" id="UPA00045"/>
<comment type="pathway">
    <text evidence="2">Nitrogen metabolism.</text>
</comment>
<dbReference type="Gene3D" id="2.160.20.60">
    <property type="entry name" value="Glutamate synthase, alpha subunit, C-terminal domain"/>
    <property type="match status" value="1"/>
</dbReference>
<protein>
    <submittedName>
        <fullName evidence="6">Uncharacterized protein</fullName>
    </submittedName>
</protein>
<evidence type="ECO:0000256" key="1">
    <source>
        <dbReference type="ARBA" id="ARBA00004802"/>
    </source>
</evidence>